<dbReference type="InterPro" id="IPR055414">
    <property type="entry name" value="LRR_R13L4/SHOC2-like"/>
</dbReference>
<dbReference type="InterPro" id="IPR038005">
    <property type="entry name" value="RX-like_CC"/>
</dbReference>
<keyword evidence="1" id="KW-0677">Repeat</keyword>
<evidence type="ECO:0000259" key="8">
    <source>
        <dbReference type="Pfam" id="PF23598"/>
    </source>
</evidence>
<evidence type="ECO:0000256" key="1">
    <source>
        <dbReference type="ARBA" id="ARBA00022737"/>
    </source>
</evidence>
<dbReference type="PANTHER" id="PTHR36766">
    <property type="entry name" value="PLANT BROAD-SPECTRUM MILDEW RESISTANCE PROTEIN RPW8"/>
    <property type="match status" value="1"/>
</dbReference>
<gene>
    <name evidence="9" type="ORF">AQUCO_07000025v1</name>
</gene>
<dbReference type="GO" id="GO:0005524">
    <property type="term" value="F:ATP binding"/>
    <property type="evidence" value="ECO:0007669"/>
    <property type="project" value="UniProtKB-KW"/>
</dbReference>
<dbReference type="Pfam" id="PF18052">
    <property type="entry name" value="Rx_N"/>
    <property type="match status" value="1"/>
</dbReference>
<dbReference type="GO" id="GO:0006952">
    <property type="term" value="P:defense response"/>
    <property type="evidence" value="ECO:0007669"/>
    <property type="project" value="UniProtKB-KW"/>
</dbReference>
<dbReference type="SUPFAM" id="SSF52540">
    <property type="entry name" value="P-loop containing nucleoside triphosphate hydrolases"/>
    <property type="match status" value="1"/>
</dbReference>
<dbReference type="AlphaFoldDB" id="A0A2G5CC20"/>
<dbReference type="Gene3D" id="3.40.50.300">
    <property type="entry name" value="P-loop containing nucleotide triphosphate hydrolases"/>
    <property type="match status" value="1"/>
</dbReference>
<dbReference type="InterPro" id="IPR002182">
    <property type="entry name" value="NB-ARC"/>
</dbReference>
<dbReference type="Pfam" id="PF23598">
    <property type="entry name" value="LRR_14"/>
    <property type="match status" value="1"/>
</dbReference>
<evidence type="ECO:0000259" key="6">
    <source>
        <dbReference type="Pfam" id="PF18052"/>
    </source>
</evidence>
<dbReference type="CDD" id="cd14798">
    <property type="entry name" value="RX-CC_like"/>
    <property type="match status" value="1"/>
</dbReference>
<dbReference type="GO" id="GO:0043531">
    <property type="term" value="F:ADP binding"/>
    <property type="evidence" value="ECO:0007669"/>
    <property type="project" value="InterPro"/>
</dbReference>
<feature type="domain" description="NB-ARC" evidence="5">
    <location>
        <begin position="177"/>
        <end position="348"/>
    </location>
</feature>
<feature type="domain" description="Disease resistance protein winged helix" evidence="7">
    <location>
        <begin position="429"/>
        <end position="499"/>
    </location>
</feature>
<dbReference type="Proteomes" id="UP000230069">
    <property type="component" value="Unassembled WGS sequence"/>
</dbReference>
<reference evidence="9 10" key="1">
    <citation type="submission" date="2017-09" db="EMBL/GenBank/DDBJ databases">
        <title>WGS assembly of Aquilegia coerulea Goldsmith.</title>
        <authorList>
            <person name="Hodges S."/>
            <person name="Kramer E."/>
            <person name="Nordborg M."/>
            <person name="Tomkins J."/>
            <person name="Borevitz J."/>
            <person name="Derieg N."/>
            <person name="Yan J."/>
            <person name="Mihaltcheva S."/>
            <person name="Hayes R.D."/>
            <person name="Rokhsar D."/>
        </authorList>
    </citation>
    <scope>NUCLEOTIDE SEQUENCE [LARGE SCALE GENOMIC DNA]</scope>
    <source>
        <strain evidence="10">cv. Goldsmith</strain>
    </source>
</reference>
<dbReference type="Pfam" id="PF23559">
    <property type="entry name" value="WHD_DRP"/>
    <property type="match status" value="1"/>
</dbReference>
<dbReference type="Pfam" id="PF00931">
    <property type="entry name" value="NB-ARC"/>
    <property type="match status" value="1"/>
</dbReference>
<dbReference type="InterPro" id="IPR027417">
    <property type="entry name" value="P-loop_NTPase"/>
</dbReference>
<dbReference type="InterPro" id="IPR041118">
    <property type="entry name" value="Rx_N"/>
</dbReference>
<dbReference type="Gene3D" id="1.10.10.10">
    <property type="entry name" value="Winged helix-like DNA-binding domain superfamily/Winged helix DNA-binding domain"/>
    <property type="match status" value="1"/>
</dbReference>
<dbReference type="Gene3D" id="1.20.5.4130">
    <property type="match status" value="1"/>
</dbReference>
<dbReference type="Gene3D" id="3.80.10.10">
    <property type="entry name" value="Ribonuclease Inhibitor"/>
    <property type="match status" value="2"/>
</dbReference>
<dbReference type="InterPro" id="IPR036388">
    <property type="entry name" value="WH-like_DNA-bd_sf"/>
</dbReference>
<dbReference type="InterPro" id="IPR032675">
    <property type="entry name" value="LRR_dom_sf"/>
</dbReference>
<dbReference type="Gene3D" id="1.10.8.430">
    <property type="entry name" value="Helical domain of apoptotic protease-activating factors"/>
    <property type="match status" value="1"/>
</dbReference>
<dbReference type="SUPFAM" id="SSF52047">
    <property type="entry name" value="RNI-like"/>
    <property type="match status" value="1"/>
</dbReference>
<feature type="domain" description="Disease resistance R13L4/SHOC-2-like LRR" evidence="8">
    <location>
        <begin position="557"/>
        <end position="908"/>
    </location>
</feature>
<dbReference type="FunFam" id="1.10.10.10:FF:000322">
    <property type="entry name" value="Probable disease resistance protein At1g63360"/>
    <property type="match status" value="1"/>
</dbReference>
<dbReference type="InterPro" id="IPR042197">
    <property type="entry name" value="Apaf_helical"/>
</dbReference>
<keyword evidence="2" id="KW-0547">Nucleotide-binding</keyword>
<dbReference type="PANTHER" id="PTHR36766:SF40">
    <property type="entry name" value="DISEASE RESISTANCE PROTEIN RGA3"/>
    <property type="match status" value="1"/>
</dbReference>
<keyword evidence="3" id="KW-0611">Plant defense</keyword>
<evidence type="ECO:0000256" key="2">
    <source>
        <dbReference type="ARBA" id="ARBA00022741"/>
    </source>
</evidence>
<name>A0A2G5CC20_AQUCA</name>
<evidence type="ECO:0000259" key="7">
    <source>
        <dbReference type="Pfam" id="PF23559"/>
    </source>
</evidence>
<keyword evidence="10" id="KW-1185">Reference proteome</keyword>
<dbReference type="OrthoDB" id="5279713at2759"/>
<protein>
    <recommendedName>
        <fullName evidence="11">AAA+ ATPase domain-containing protein</fullName>
    </recommendedName>
</protein>
<proteinExistence type="predicted"/>
<evidence type="ECO:0008006" key="11">
    <source>
        <dbReference type="Google" id="ProtNLM"/>
    </source>
</evidence>
<dbReference type="STRING" id="218851.A0A2G5CC20"/>
<dbReference type="InParanoid" id="A0A2G5CC20"/>
<dbReference type="SUPFAM" id="SSF52058">
    <property type="entry name" value="L domain-like"/>
    <property type="match status" value="1"/>
</dbReference>
<evidence type="ECO:0000313" key="10">
    <source>
        <dbReference type="Proteomes" id="UP000230069"/>
    </source>
</evidence>
<evidence type="ECO:0000313" key="9">
    <source>
        <dbReference type="EMBL" id="PIA28417.1"/>
    </source>
</evidence>
<dbReference type="InterPro" id="IPR058922">
    <property type="entry name" value="WHD_DRP"/>
</dbReference>
<evidence type="ECO:0000259" key="5">
    <source>
        <dbReference type="Pfam" id="PF00931"/>
    </source>
</evidence>
<dbReference type="PRINTS" id="PR00364">
    <property type="entry name" value="DISEASERSIST"/>
</dbReference>
<sequence length="1146" mass="131046">MSELLLSIVLEKLGSIVFDGVIQEIRVLVGIKNEIKRLTKTLTIIQGVLEDAEEKQVKNKAVKLWLEDFKNISYDAEDILDEWSTRSMIHTSSQPNPNASISKKILFQLFELFTCFKPIVVRHDIGIKMKGLNKRLDEIARTKELYNLNEIRSNEKHRPLTSAFADVSQIYGRVVDKDAIVNKLLDESTHHDLHVPVISIVGTGGFGKTALAQLILKETKVLTSFEKQMWVCVSDPLDLEKVTKQIIEEANGNVPATIGWHALLKNLSKAIQGKRYILVLDDVWSYNGDQWSQLKQALDCGAMGSRILITTRNEMVAMKMDSSYRHILGQLRDDDCWGLFRSIAFMGRKDDLDKFKDIGEEISKKCKGVPLEVKVLASLMRFKRTRQEWRNVLESNLWEGAEGFLPSILFSYYALPSYLKPCLMYCAVLPKDAYIEKEEMVRLWMAQGYLGSTGSADLEMIGRDYFDNLAMLSFFQDFERDSEGNITRCKMHDLVHDFVQFLTKTETIILEEQMVSSAKVRHLCAQDLYGSSIYEQKNLRTLRPIHGSSLNSTVALELLYQLKCLRVLSLRHCHIKELPSKVERLLHLRYLDLSYNSKLEELPEAVCNLLNLQTLNLSSCGHLKRLPEGIGKLSNLRHLHIKGCPSLAYLPRGIGKLMCLRTLEEFIVGVRESGDEVSKEIGCKIEELQLLNHLQGHLLIRELRQVADVSNAAQAELKMKEKLFSLKLHFGFEDEEEEDVIRMEGILEGIKPHTNLEKLEIEYYRGIRLPEWISSLSNLTELSLVHLHQCLQLPALGKLVSLECLKLKWLPTLKRLGCEFYGLDTLHSNGSVQRRQQQQQQQQQQKVVIFPKLKKLELFRMRDLEIWDVPFQNGVDFFPNLHELRIEGLKALRVLPALGRLKSLQNLELINIDGLKHLSHELLGIPTKSDDRSRGGGGEFEPIRVGVFPALRYLRLGMMSEWEETMVLGKNEEEGGGNNGITIMPFLNELTIEFCPKLKVIPYYMFSPALKNLKISDCPQLTGMQTSLPPLLEMLRLDLEVGVLESSLLPLFHNNNYPNLIFFQMSLSSQSSLPHGFNLLTTIRQLKFDRCEFLDFMPDDLNHFTMLEQLEINSSPILAGRFREGDVSSSRSHTYNISITPPLQQK</sequence>
<evidence type="ECO:0000256" key="3">
    <source>
        <dbReference type="ARBA" id="ARBA00022821"/>
    </source>
</evidence>
<organism evidence="9 10">
    <name type="scientific">Aquilegia coerulea</name>
    <name type="common">Rocky mountain columbine</name>
    <dbReference type="NCBI Taxonomy" id="218851"/>
    <lineage>
        <taxon>Eukaryota</taxon>
        <taxon>Viridiplantae</taxon>
        <taxon>Streptophyta</taxon>
        <taxon>Embryophyta</taxon>
        <taxon>Tracheophyta</taxon>
        <taxon>Spermatophyta</taxon>
        <taxon>Magnoliopsida</taxon>
        <taxon>Ranunculales</taxon>
        <taxon>Ranunculaceae</taxon>
        <taxon>Thalictroideae</taxon>
        <taxon>Aquilegia</taxon>
    </lineage>
</organism>
<feature type="domain" description="Disease resistance N-terminal" evidence="6">
    <location>
        <begin position="6"/>
        <end position="92"/>
    </location>
</feature>
<dbReference type="GO" id="GO:0051707">
    <property type="term" value="P:response to other organism"/>
    <property type="evidence" value="ECO:0007669"/>
    <property type="project" value="UniProtKB-ARBA"/>
</dbReference>
<dbReference type="EMBL" id="KZ305087">
    <property type="protein sequence ID" value="PIA28417.1"/>
    <property type="molecule type" value="Genomic_DNA"/>
</dbReference>
<keyword evidence="4" id="KW-0067">ATP-binding</keyword>
<evidence type="ECO:0000256" key="4">
    <source>
        <dbReference type="ARBA" id="ARBA00022840"/>
    </source>
</evidence>
<accession>A0A2G5CC20</accession>